<dbReference type="Proteomes" id="UP001060215">
    <property type="component" value="Chromosome 2"/>
</dbReference>
<organism evidence="1 2">
    <name type="scientific">Camellia lanceoleosa</name>
    <dbReference type="NCBI Taxonomy" id="1840588"/>
    <lineage>
        <taxon>Eukaryota</taxon>
        <taxon>Viridiplantae</taxon>
        <taxon>Streptophyta</taxon>
        <taxon>Embryophyta</taxon>
        <taxon>Tracheophyta</taxon>
        <taxon>Spermatophyta</taxon>
        <taxon>Magnoliopsida</taxon>
        <taxon>eudicotyledons</taxon>
        <taxon>Gunneridae</taxon>
        <taxon>Pentapetalae</taxon>
        <taxon>asterids</taxon>
        <taxon>Ericales</taxon>
        <taxon>Theaceae</taxon>
        <taxon>Camellia</taxon>
    </lineage>
</organism>
<protein>
    <submittedName>
        <fullName evidence="1">E3 ubiquitin-protein ligase HOS1</fullName>
    </submittedName>
</protein>
<accession>A0ACC0I1B1</accession>
<proteinExistence type="predicted"/>
<sequence>MRTLAREEMKEPLREILVREQIQKVKKNFHSHACCPPQMLVSLPRASDLLFASSIKTLRLHKEALEHLASIDLIELCNEAKVECCRATRDLRSCGRYVESVLNSCGHASLCIECCRYDSCPICRIPIPKNGNVLRLRLYYECIEFSLTEGPTDVTDVCLDESAVSSDPVIAFLLDEVVVKDWCKRRFKNILAELQGLWVFLSLSVPVLYEKYQDQIDEKLIVARKIIQTQFRKIDDNIMRKLPLPLNKEKKTQ</sequence>
<evidence type="ECO:0000313" key="2">
    <source>
        <dbReference type="Proteomes" id="UP001060215"/>
    </source>
</evidence>
<comment type="caution">
    <text evidence="1">The sequence shown here is derived from an EMBL/GenBank/DDBJ whole genome shotgun (WGS) entry which is preliminary data.</text>
</comment>
<dbReference type="EMBL" id="CM045759">
    <property type="protein sequence ID" value="KAI8018594.1"/>
    <property type="molecule type" value="Genomic_DNA"/>
</dbReference>
<name>A0ACC0I1B1_9ERIC</name>
<reference evidence="1 2" key="1">
    <citation type="journal article" date="2022" name="Plant J.">
        <title>Chromosome-level genome of Camellia lanceoleosa provides a valuable resource for understanding genome evolution and self-incompatibility.</title>
        <authorList>
            <person name="Gong W."/>
            <person name="Xiao S."/>
            <person name="Wang L."/>
            <person name="Liao Z."/>
            <person name="Chang Y."/>
            <person name="Mo W."/>
            <person name="Hu G."/>
            <person name="Li W."/>
            <person name="Zhao G."/>
            <person name="Zhu H."/>
            <person name="Hu X."/>
            <person name="Ji K."/>
            <person name="Xiang X."/>
            <person name="Song Q."/>
            <person name="Yuan D."/>
            <person name="Jin S."/>
            <person name="Zhang L."/>
        </authorList>
    </citation>
    <scope>NUCLEOTIDE SEQUENCE [LARGE SCALE GENOMIC DNA]</scope>
    <source>
        <strain evidence="1">SQ_2022a</strain>
    </source>
</reference>
<gene>
    <name evidence="1" type="ORF">LOK49_LG04G00969</name>
</gene>
<evidence type="ECO:0000313" key="1">
    <source>
        <dbReference type="EMBL" id="KAI8018594.1"/>
    </source>
</evidence>
<keyword evidence="2" id="KW-1185">Reference proteome</keyword>